<keyword evidence="2" id="KW-1185">Reference proteome</keyword>
<evidence type="ECO:0000313" key="1">
    <source>
        <dbReference type="EMBL" id="UUI03581.1"/>
    </source>
</evidence>
<dbReference type="InterPro" id="IPR009267">
    <property type="entry name" value="NTP_transf_6"/>
</dbReference>
<gene>
    <name evidence="1" type="ORF">NP439_02475</name>
</gene>
<dbReference type="Proteomes" id="UP001059773">
    <property type="component" value="Chromosome"/>
</dbReference>
<accession>A0ABY5JX00</accession>
<dbReference type="PANTHER" id="PTHR39166">
    <property type="entry name" value="BLL1166 PROTEIN"/>
    <property type="match status" value="1"/>
</dbReference>
<evidence type="ECO:0000313" key="2">
    <source>
        <dbReference type="Proteomes" id="UP001059773"/>
    </source>
</evidence>
<name>A0ABY5JX00_9BACI</name>
<reference evidence="1" key="1">
    <citation type="submission" date="2022-07" db="EMBL/GenBank/DDBJ databases">
        <title>FELIX.</title>
        <authorList>
            <person name="Wan K.H."/>
            <person name="Park S."/>
            <person name="Lawrence Q."/>
            <person name="Eichenberger J.P."/>
            <person name="Booth B.W."/>
            <person name="Piaggio A.J."/>
            <person name="Chandler J.C."/>
            <person name="Franklin A.B."/>
            <person name="Celniker S.E."/>
        </authorList>
    </citation>
    <scope>NUCLEOTIDE SEQUENCE</scope>
    <source>
        <strain evidence="1">QA-1986 374</strain>
    </source>
</reference>
<dbReference type="PANTHER" id="PTHR39166:SF1">
    <property type="entry name" value="BLL1166 PROTEIN"/>
    <property type="match status" value="1"/>
</dbReference>
<dbReference type="RefSeq" id="WP_256708636.1">
    <property type="nucleotide sequence ID" value="NZ_CP101914.1"/>
</dbReference>
<organism evidence="1 2">
    <name type="scientific">Oceanobacillus jeddahense</name>
    <dbReference type="NCBI Taxonomy" id="1462527"/>
    <lineage>
        <taxon>Bacteria</taxon>
        <taxon>Bacillati</taxon>
        <taxon>Bacillota</taxon>
        <taxon>Bacilli</taxon>
        <taxon>Bacillales</taxon>
        <taxon>Bacillaceae</taxon>
        <taxon>Oceanobacillus</taxon>
    </lineage>
</organism>
<sequence length="184" mass="21584">MIEFEDRLIAILQQDSYILSVLQTVEKLQLNDCWIAAGLIRSKVWDTLYDCHTKINDIDVIYFDQTDLSEDTEKKLKAKLERWMPKQPWSVKNQARMHLKNNNLPYTSSFDGVSHFPETPTAVAAQMDHHEIKIMAPYGLEDLFQGIVKPTPYYVNGTELHSVYRERMRSKDWEANWKNLSIAY</sequence>
<dbReference type="EMBL" id="CP101914">
    <property type="protein sequence ID" value="UUI03581.1"/>
    <property type="molecule type" value="Genomic_DNA"/>
</dbReference>
<protein>
    <submittedName>
        <fullName evidence="1">Nucleotidyltransferase family protein</fullName>
    </submittedName>
</protein>
<dbReference type="Pfam" id="PF06042">
    <property type="entry name" value="NTP_transf_6"/>
    <property type="match status" value="1"/>
</dbReference>
<proteinExistence type="predicted"/>